<dbReference type="SMART" id="SM00065">
    <property type="entry name" value="GAF"/>
    <property type="match status" value="1"/>
</dbReference>
<dbReference type="SUPFAM" id="SSF109604">
    <property type="entry name" value="HD-domain/PDEase-like"/>
    <property type="match status" value="1"/>
</dbReference>
<dbReference type="Pfam" id="PF13487">
    <property type="entry name" value="HD_5"/>
    <property type="match status" value="1"/>
</dbReference>
<feature type="transmembrane region" description="Helical" evidence="1">
    <location>
        <begin position="12"/>
        <end position="32"/>
    </location>
</feature>
<dbReference type="SUPFAM" id="SSF55785">
    <property type="entry name" value="PYP-like sensor domain (PAS domain)"/>
    <property type="match status" value="2"/>
</dbReference>
<dbReference type="EMBL" id="LNQR01000001">
    <property type="protein sequence ID" value="KWT95136.1"/>
    <property type="molecule type" value="Genomic_DNA"/>
</dbReference>
<reference evidence="5 6" key="1">
    <citation type="submission" date="2015-11" db="EMBL/GenBank/DDBJ databases">
        <authorList>
            <person name="Lin W."/>
        </authorList>
    </citation>
    <scope>NUCLEOTIDE SEQUENCE [LARGE SCALE GENOMIC DNA]</scope>
    <source>
        <strain evidence="5 6">HCH-1</strain>
    </source>
</reference>
<evidence type="ECO:0000313" key="5">
    <source>
        <dbReference type="EMBL" id="KWT95136.1"/>
    </source>
</evidence>
<gene>
    <name evidence="5" type="ORF">ASN18_0064</name>
</gene>
<name>A0ABR5SJX1_9BACT</name>
<dbReference type="InterPro" id="IPR000014">
    <property type="entry name" value="PAS"/>
</dbReference>
<dbReference type="CDD" id="cd00077">
    <property type="entry name" value="HDc"/>
    <property type="match status" value="1"/>
</dbReference>
<dbReference type="GO" id="GO:0071111">
    <property type="term" value="F:cyclic-guanylate-specific phosphodiesterase activity"/>
    <property type="evidence" value="ECO:0007669"/>
    <property type="project" value="UniProtKB-EC"/>
</dbReference>
<feature type="domain" description="HD-GYP" evidence="4">
    <location>
        <begin position="516"/>
        <end position="699"/>
    </location>
</feature>
<dbReference type="Pfam" id="PF13426">
    <property type="entry name" value="PAS_9"/>
    <property type="match status" value="2"/>
</dbReference>
<dbReference type="SMART" id="SM00091">
    <property type="entry name" value="PAS"/>
    <property type="match status" value="2"/>
</dbReference>
<dbReference type="InterPro" id="IPR037522">
    <property type="entry name" value="HD_GYP_dom"/>
</dbReference>
<dbReference type="PANTHER" id="PTHR43155">
    <property type="entry name" value="CYCLIC DI-GMP PHOSPHODIESTERASE PA4108-RELATED"/>
    <property type="match status" value="1"/>
</dbReference>
<evidence type="ECO:0000313" key="6">
    <source>
        <dbReference type="Proteomes" id="UP000060487"/>
    </source>
</evidence>
<accession>A0ABR5SJX1</accession>
<dbReference type="NCBIfam" id="TIGR00229">
    <property type="entry name" value="sensory_box"/>
    <property type="match status" value="2"/>
</dbReference>
<sequence>MDTGIFLQRILQGVFAFDFIHLTVYLFAFAAIRRYIKLRRRRHKAMNHPQPPSELDNSFNIVQTCSTPKPLSCELPESETAEHSKSLEEYKAIFDSVPLGLAYLDTEFNVLKMNRFLYDFNGLKPEDVIGRPCFNTIGEFAADNSKCGTANVCSYCKTSDALMTGRQTVTERPIGERFAKITTIPQFNGNNSINHILEVVEDITWQKEAEEFIVRHYQVQGTINSILRISIEPISLTDALQQVLELVLSIPRFSFQSKGSIHLMDDEAQTLVLCARHNYTEAQVTACGTLAIGSCLCGLAAATGEVVYSETLDDRHTICYDGRVPHGNYCIPIVNDNKVLGVLNVSIPEGHKRSAAEEDLLSAIANTLSGVIVRKRSNALVIEREEHFRSVVESTRNAIVTVSSRGFITFWNNAAEDIFGFTFDEVRGMPLTKIIPERFQKDHTAAISKVLKAGKARVIGETTEIYGLRKDGSEFPAEFSVARWEASAGAFYTAVLVDITKRKQTEECLAKSFDNLRKAVGGIINTLTMAVEVKDPYTAGHQKRVADIARKIATEMGLSKEQIEGVRMAGSIHDLGKIWVPSEILSKPGRLHDSEFTLIKNHSNVGFDILKTIDFLWPIDQMVLQHHERLDGSGYPQGLKGDNILIEARIICVADIVEAMSSHRPYRASLGMDIAMNEIVSNKGILYDPDVVEACLDIA</sequence>
<dbReference type="Proteomes" id="UP000060487">
    <property type="component" value="Unassembled WGS sequence"/>
</dbReference>
<dbReference type="PROSITE" id="PS50112">
    <property type="entry name" value="PAS"/>
    <property type="match status" value="2"/>
</dbReference>
<organism evidence="5 6">
    <name type="scientific">Candidatus Magnetominusculus xianensis</name>
    <dbReference type="NCBI Taxonomy" id="1748249"/>
    <lineage>
        <taxon>Bacteria</taxon>
        <taxon>Pseudomonadati</taxon>
        <taxon>Nitrospirota</taxon>
        <taxon>Nitrospiria</taxon>
        <taxon>Nitrospirales</taxon>
        <taxon>Nitrospiraceae</taxon>
        <taxon>Candidatus Magnetominusculus</taxon>
    </lineage>
</organism>
<keyword evidence="1" id="KW-0812">Transmembrane</keyword>
<evidence type="ECO:0000259" key="2">
    <source>
        <dbReference type="PROSITE" id="PS50112"/>
    </source>
</evidence>
<evidence type="ECO:0000259" key="4">
    <source>
        <dbReference type="PROSITE" id="PS51832"/>
    </source>
</evidence>
<dbReference type="CDD" id="cd00130">
    <property type="entry name" value="PAS"/>
    <property type="match status" value="1"/>
</dbReference>
<dbReference type="InterPro" id="IPR035965">
    <property type="entry name" value="PAS-like_dom_sf"/>
</dbReference>
<keyword evidence="1" id="KW-1133">Transmembrane helix</keyword>
<evidence type="ECO:0000256" key="1">
    <source>
        <dbReference type="SAM" id="Phobius"/>
    </source>
</evidence>
<dbReference type="Gene3D" id="3.30.450.20">
    <property type="entry name" value="PAS domain"/>
    <property type="match status" value="2"/>
</dbReference>
<feature type="domain" description="PAC" evidence="3">
    <location>
        <begin position="461"/>
        <end position="511"/>
    </location>
</feature>
<dbReference type="PROSITE" id="PS51832">
    <property type="entry name" value="HD_GYP"/>
    <property type="match status" value="1"/>
</dbReference>
<proteinExistence type="predicted"/>
<evidence type="ECO:0000259" key="3">
    <source>
        <dbReference type="PROSITE" id="PS50113"/>
    </source>
</evidence>
<keyword evidence="6" id="KW-1185">Reference proteome</keyword>
<dbReference type="RefSeq" id="WP_085050600.1">
    <property type="nucleotide sequence ID" value="NZ_LNQR01000001.1"/>
</dbReference>
<comment type="caution">
    <text evidence="5">The sequence shown here is derived from an EMBL/GenBank/DDBJ whole genome shotgun (WGS) entry which is preliminary data.</text>
</comment>
<feature type="domain" description="PAS" evidence="2">
    <location>
        <begin position="384"/>
        <end position="454"/>
    </location>
</feature>
<keyword evidence="5" id="KW-0378">Hydrolase</keyword>
<keyword evidence="1" id="KW-0472">Membrane</keyword>
<dbReference type="SUPFAM" id="SSF55781">
    <property type="entry name" value="GAF domain-like"/>
    <property type="match status" value="1"/>
</dbReference>
<dbReference type="InterPro" id="IPR029016">
    <property type="entry name" value="GAF-like_dom_sf"/>
</dbReference>
<dbReference type="SMART" id="SM00471">
    <property type="entry name" value="HDc"/>
    <property type="match status" value="1"/>
</dbReference>
<dbReference type="Pfam" id="PF13185">
    <property type="entry name" value="GAF_2"/>
    <property type="match status" value="1"/>
</dbReference>
<dbReference type="Gene3D" id="3.30.450.40">
    <property type="match status" value="1"/>
</dbReference>
<dbReference type="PROSITE" id="PS50113">
    <property type="entry name" value="PAC"/>
    <property type="match status" value="1"/>
</dbReference>
<protein>
    <submittedName>
        <fullName evidence="5">PAS/PAC sensor protein</fullName>
        <ecNumber evidence="5">3.1.4.52</ecNumber>
    </submittedName>
</protein>
<dbReference type="InterPro" id="IPR003607">
    <property type="entry name" value="HD/PDEase_dom"/>
</dbReference>
<dbReference type="EC" id="3.1.4.52" evidence="5"/>
<dbReference type="PANTHER" id="PTHR43155:SF2">
    <property type="entry name" value="CYCLIC DI-GMP PHOSPHODIESTERASE PA4108"/>
    <property type="match status" value="1"/>
</dbReference>
<dbReference type="Gene3D" id="1.10.3210.10">
    <property type="entry name" value="Hypothetical protein af1432"/>
    <property type="match status" value="1"/>
</dbReference>
<dbReference type="InterPro" id="IPR000700">
    <property type="entry name" value="PAS-assoc_C"/>
</dbReference>
<dbReference type="InterPro" id="IPR003018">
    <property type="entry name" value="GAF"/>
</dbReference>
<feature type="domain" description="PAS" evidence="2">
    <location>
        <begin position="86"/>
        <end position="131"/>
    </location>
</feature>